<organism evidence="2 3">
    <name type="scientific">Rubroshorea leprosula</name>
    <dbReference type="NCBI Taxonomy" id="152421"/>
    <lineage>
        <taxon>Eukaryota</taxon>
        <taxon>Viridiplantae</taxon>
        <taxon>Streptophyta</taxon>
        <taxon>Embryophyta</taxon>
        <taxon>Tracheophyta</taxon>
        <taxon>Spermatophyta</taxon>
        <taxon>Magnoliopsida</taxon>
        <taxon>eudicotyledons</taxon>
        <taxon>Gunneridae</taxon>
        <taxon>Pentapetalae</taxon>
        <taxon>rosids</taxon>
        <taxon>malvids</taxon>
        <taxon>Malvales</taxon>
        <taxon>Dipterocarpaceae</taxon>
        <taxon>Rubroshorea</taxon>
    </lineage>
</organism>
<keyword evidence="1" id="KW-0472">Membrane</keyword>
<comment type="caution">
    <text evidence="2">The sequence shown here is derived from an EMBL/GenBank/DDBJ whole genome shotgun (WGS) entry which is preliminary data.</text>
</comment>
<reference evidence="2 3" key="1">
    <citation type="journal article" date="2021" name="Commun. Biol.">
        <title>The genome of Shorea leprosula (Dipterocarpaceae) highlights the ecological relevance of drought in aseasonal tropical rainforests.</title>
        <authorList>
            <person name="Ng K.K.S."/>
            <person name="Kobayashi M.J."/>
            <person name="Fawcett J.A."/>
            <person name="Hatakeyama M."/>
            <person name="Paape T."/>
            <person name="Ng C.H."/>
            <person name="Ang C.C."/>
            <person name="Tnah L.H."/>
            <person name="Lee C.T."/>
            <person name="Nishiyama T."/>
            <person name="Sese J."/>
            <person name="O'Brien M.J."/>
            <person name="Copetti D."/>
            <person name="Mohd Noor M.I."/>
            <person name="Ong R.C."/>
            <person name="Putra M."/>
            <person name="Sireger I.Z."/>
            <person name="Indrioko S."/>
            <person name="Kosugi Y."/>
            <person name="Izuno A."/>
            <person name="Isagi Y."/>
            <person name="Lee S.L."/>
            <person name="Shimizu K.K."/>
        </authorList>
    </citation>
    <scope>NUCLEOTIDE SEQUENCE [LARGE SCALE GENOMIC DNA]</scope>
    <source>
        <strain evidence="2">214</strain>
    </source>
</reference>
<keyword evidence="1" id="KW-0812">Transmembrane</keyword>
<keyword evidence="3" id="KW-1185">Reference proteome</keyword>
<gene>
    <name evidence="2" type="ORF">SLEP1_g22538</name>
</gene>
<proteinExistence type="predicted"/>
<feature type="transmembrane region" description="Helical" evidence="1">
    <location>
        <begin position="215"/>
        <end position="237"/>
    </location>
</feature>
<dbReference type="EMBL" id="BPVZ01000034">
    <property type="protein sequence ID" value="GKV11272.1"/>
    <property type="molecule type" value="Genomic_DNA"/>
</dbReference>
<name>A0AAV5JIW2_9ROSI</name>
<accession>A0AAV5JIW2</accession>
<sequence length="240" mass="26471">MCVTRATSSRIVGENQELGQDDEWEVQQPCPLTNVFSDLLQGITNPSLASLVQVIWTLHEGQQRTTQLLTNLQAQHAMQDPVQLVNMGRTFQPQEVQTTATDNAGGSIAQPSNTTPPVITVANIDRAPPNTTVSTQVFVTMADLTTFLDKERSRQSSTTFQFIHDLPYPKEILSKPYPKKYESPTFLQYDGSMLASSSMPWGLMLAIKTCAYMSFLNLSLIKLTIAILLCSLALSALGMK</sequence>
<evidence type="ECO:0000313" key="3">
    <source>
        <dbReference type="Proteomes" id="UP001054252"/>
    </source>
</evidence>
<dbReference type="AlphaFoldDB" id="A0AAV5JIW2"/>
<keyword evidence="1" id="KW-1133">Transmembrane helix</keyword>
<protein>
    <submittedName>
        <fullName evidence="2">Uncharacterized protein</fullName>
    </submittedName>
</protein>
<dbReference type="Proteomes" id="UP001054252">
    <property type="component" value="Unassembled WGS sequence"/>
</dbReference>
<evidence type="ECO:0000256" key="1">
    <source>
        <dbReference type="SAM" id="Phobius"/>
    </source>
</evidence>
<evidence type="ECO:0000313" key="2">
    <source>
        <dbReference type="EMBL" id="GKV11272.1"/>
    </source>
</evidence>